<gene>
    <name evidence="2" type="ORF">KRR39_04610</name>
</gene>
<sequence>MSHVVAPPSSVLLLVGREDFTVPSTFAGGTCAATHDCLVVGVRTAADGPTEVSLSPAPGSAALGELGSFALESEGLLSLRDVWGREYDAIGAGPGTVTVTVWANDPPGARPAAPAGRPVRLRAPQESKPSPARSRAFSHRFRRPPRWSARPSDHRVSCTPV</sequence>
<feature type="compositionally biased region" description="Basic residues" evidence="1">
    <location>
        <begin position="136"/>
        <end position="145"/>
    </location>
</feature>
<accession>A0A975Y130</accession>
<reference evidence="2" key="1">
    <citation type="submission" date="2021-06" db="EMBL/GenBank/DDBJ databases">
        <title>Complete genome sequence of Nocardioides sp. G188.</title>
        <authorList>
            <person name="Im W.-T."/>
        </authorList>
    </citation>
    <scope>NUCLEOTIDE SEQUENCE</scope>
    <source>
        <strain evidence="2">G188</strain>
    </source>
</reference>
<evidence type="ECO:0000313" key="2">
    <source>
        <dbReference type="EMBL" id="QWZ09098.1"/>
    </source>
</evidence>
<name>A0A975Y130_9ACTN</name>
<dbReference type="Proteomes" id="UP000683575">
    <property type="component" value="Chromosome"/>
</dbReference>
<dbReference type="AlphaFoldDB" id="A0A975Y130"/>
<evidence type="ECO:0000256" key="1">
    <source>
        <dbReference type="SAM" id="MobiDB-lite"/>
    </source>
</evidence>
<proteinExistence type="predicted"/>
<dbReference type="RefSeq" id="WP_216940944.1">
    <property type="nucleotide sequence ID" value="NZ_CP077062.1"/>
</dbReference>
<protein>
    <submittedName>
        <fullName evidence="2">Uncharacterized protein</fullName>
    </submittedName>
</protein>
<keyword evidence="3" id="KW-1185">Reference proteome</keyword>
<feature type="compositionally biased region" description="Low complexity" evidence="1">
    <location>
        <begin position="106"/>
        <end position="135"/>
    </location>
</feature>
<evidence type="ECO:0000313" key="3">
    <source>
        <dbReference type="Proteomes" id="UP000683575"/>
    </source>
</evidence>
<dbReference type="EMBL" id="CP077062">
    <property type="protein sequence ID" value="QWZ09098.1"/>
    <property type="molecule type" value="Genomic_DNA"/>
</dbReference>
<dbReference type="KEGG" id="nps:KRR39_04610"/>
<feature type="region of interest" description="Disordered" evidence="1">
    <location>
        <begin position="104"/>
        <end position="161"/>
    </location>
</feature>
<feature type="compositionally biased region" description="Basic and acidic residues" evidence="1">
    <location>
        <begin position="151"/>
        <end position="161"/>
    </location>
</feature>
<organism evidence="2 3">
    <name type="scientific">Nocardioides panacis</name>
    <dbReference type="NCBI Taxonomy" id="2849501"/>
    <lineage>
        <taxon>Bacteria</taxon>
        <taxon>Bacillati</taxon>
        <taxon>Actinomycetota</taxon>
        <taxon>Actinomycetes</taxon>
        <taxon>Propionibacteriales</taxon>
        <taxon>Nocardioidaceae</taxon>
        <taxon>Nocardioides</taxon>
    </lineage>
</organism>